<dbReference type="PROSITE" id="PS51840">
    <property type="entry name" value="C2_NT"/>
    <property type="match status" value="1"/>
</dbReference>
<dbReference type="Pfam" id="PF10358">
    <property type="entry name" value="NT-C2"/>
    <property type="match status" value="1"/>
</dbReference>
<accession>V9L206</accession>
<reference evidence="4" key="1">
    <citation type="journal article" date="2014" name="Nature">
        <title>Elephant shark genome provides unique insights into gnathostome evolution.</title>
        <authorList>
            <consortium name="International Elephant Shark Genome Sequencing Consortium"/>
            <person name="Venkatesh B."/>
            <person name="Lee A.P."/>
            <person name="Ravi V."/>
            <person name="Maurya A.K."/>
            <person name="Lian M.M."/>
            <person name="Swann J.B."/>
            <person name="Ohta Y."/>
            <person name="Flajnik M.F."/>
            <person name="Sutoh Y."/>
            <person name="Kasahara M."/>
            <person name="Hoon S."/>
            <person name="Gangu V."/>
            <person name="Roy S.W."/>
            <person name="Irimia M."/>
            <person name="Korzh V."/>
            <person name="Kondrychyn I."/>
            <person name="Lim Z.W."/>
            <person name="Tay B.H."/>
            <person name="Tohari S."/>
            <person name="Kong K.W."/>
            <person name="Ho S."/>
            <person name="Lorente-Galdos B."/>
            <person name="Quilez J."/>
            <person name="Marques-Bonet T."/>
            <person name="Raney B.J."/>
            <person name="Ingham P.W."/>
            <person name="Tay A."/>
            <person name="Hillier L.W."/>
            <person name="Minx P."/>
            <person name="Boehm T."/>
            <person name="Wilson R.K."/>
            <person name="Brenner S."/>
            <person name="Warren W.C."/>
        </authorList>
    </citation>
    <scope>NUCLEOTIDE SEQUENCE</scope>
    <source>
        <tissue evidence="4">Kidney</tissue>
    </source>
</reference>
<dbReference type="EMBL" id="JW872842">
    <property type="protein sequence ID" value="AFP05360.1"/>
    <property type="molecule type" value="mRNA"/>
</dbReference>
<organism evidence="4">
    <name type="scientific">Callorhinchus milii</name>
    <name type="common">Ghost shark</name>
    <dbReference type="NCBI Taxonomy" id="7868"/>
    <lineage>
        <taxon>Eukaryota</taxon>
        <taxon>Metazoa</taxon>
        <taxon>Chordata</taxon>
        <taxon>Craniata</taxon>
        <taxon>Vertebrata</taxon>
        <taxon>Chondrichthyes</taxon>
        <taxon>Holocephali</taxon>
        <taxon>Chimaeriformes</taxon>
        <taxon>Callorhinchidae</taxon>
        <taxon>Callorhinchus</taxon>
    </lineage>
</organism>
<feature type="region of interest" description="Disordered" evidence="2">
    <location>
        <begin position="153"/>
        <end position="285"/>
    </location>
</feature>
<evidence type="ECO:0000256" key="2">
    <source>
        <dbReference type="SAM" id="MobiDB-lite"/>
    </source>
</evidence>
<evidence type="ECO:0000313" key="4">
    <source>
        <dbReference type="EMBL" id="AFP05360.1"/>
    </source>
</evidence>
<dbReference type="InterPro" id="IPR039931">
    <property type="entry name" value="EEIG1/2-like"/>
</dbReference>
<feature type="domain" description="C2 NT-type" evidence="3">
    <location>
        <begin position="2"/>
        <end position="144"/>
    </location>
</feature>
<protein>
    <recommendedName>
        <fullName evidence="3">C2 NT-type domain-containing protein</fullName>
    </recommendedName>
</protein>
<comment type="similarity">
    <text evidence="1">Belongs to the EEIG family.</text>
</comment>
<evidence type="ECO:0000259" key="3">
    <source>
        <dbReference type="PROSITE" id="PS51840"/>
    </source>
</evidence>
<sequence>MEFLVRRKRFRFAVGLTMEKLSAVPFVTGILFCKIRVRGSSFSEVTSREEVRDHCVRWRKKSRFTCSMSADPVTGVLEPCVCRVSVRKEVKGGKEHVKLGYAELDVAQFAGCGQTVRRCLLEGYSSRSGRQDNSILELSISVQLLSGDPCFKRPSPIAADEDQLGLDSKGDDGNDTKPTSPRRPTSLRLPGPRSHPPSRDSDSTPDTPEDSVFLNRRRLLSAGSQCSETRGSGGDGRSVCLTDPTHRQPGPSGTPGPGGHPHVVRGHEDPSPVSPTRSFRPGVLSGRSLRRRRERVEISPCRLTHSRVDANDIVDDIIRSQDFTSSGSAEESRLTLFVGRDGSTALGGAQGGRWAESDYKAVVIEGR</sequence>
<evidence type="ECO:0000256" key="1">
    <source>
        <dbReference type="ARBA" id="ARBA00034780"/>
    </source>
</evidence>
<dbReference type="InterPro" id="IPR019448">
    <property type="entry name" value="NT-C2"/>
</dbReference>
<dbReference type="AlphaFoldDB" id="V9L206"/>
<dbReference type="PANTHER" id="PTHR21456">
    <property type="entry name" value="FAMILY WITH SEQUENCE SIMILARITY 102"/>
    <property type="match status" value="1"/>
</dbReference>
<proteinExistence type="evidence at transcript level"/>
<dbReference type="PANTHER" id="PTHR21456:SF1">
    <property type="entry name" value="C2 NT-TYPE DOMAIN-CONTAINING PROTEIN"/>
    <property type="match status" value="1"/>
</dbReference>
<name>V9L206_CALMI</name>